<dbReference type="InterPro" id="IPR036188">
    <property type="entry name" value="FAD/NAD-bd_sf"/>
</dbReference>
<sequence>MPEFDIVVIGAGSAGCAVGGGLAETGLGTVCVLEAGPTDAVPQVKVPFGLLWTMGSARDWRFRSAPQASLGDRAIKVTRGRMLGGSSSINSMVWFRGRADDYDGWGLPGWGWSEMEPAFEAVEARLSPKRLPDPHPLSEGFGRALGANDDGPPTPERESAGVFHVNMRNGRRWSAADAFLRPAQKAGRLEVLTGANVDRIGWEGARAARVHLTDGRVVTARRGVVLSAGAIGSPAILMRSGVGPAADLRAHGIEVVQDAPGVGANLHDHPSVGLHHAGPRSGYGLTLDQLPAWAGAPFRWLLRRDGRMASNFVEAGAFLRAMPPTSDGDARPDIQVHFIPYMMGWQGRMITMGSGYFADVNVCRPRSRGRLRLASADPRAAPEIDLGLLSDPSDRDILVAGLARLREVLARAPLGPHRAPERHPGPDVQTRDALAEYVTQSCGTSYHPVGTLRMGERMGDMTAPVAPDLAVRGREGLWVADASVIPSIPSSNTNAPSMTIGHRAAQLISAALVG</sequence>
<feature type="binding site" evidence="5">
    <location>
        <begin position="90"/>
        <end position="93"/>
    </location>
    <ligand>
        <name>FAD</name>
        <dbReference type="ChEBI" id="CHEBI:57692"/>
    </ligand>
</feature>
<comment type="similarity">
    <text evidence="2 6">Belongs to the GMC oxidoreductase family.</text>
</comment>
<name>A0A2Y9ARJ0_9RHOB</name>
<dbReference type="PROSITE" id="PS00623">
    <property type="entry name" value="GMC_OXRED_1"/>
    <property type="match status" value="1"/>
</dbReference>
<evidence type="ECO:0000256" key="2">
    <source>
        <dbReference type="ARBA" id="ARBA00010790"/>
    </source>
</evidence>
<evidence type="ECO:0000259" key="9">
    <source>
        <dbReference type="PROSITE" id="PS00624"/>
    </source>
</evidence>
<evidence type="ECO:0000256" key="1">
    <source>
        <dbReference type="ARBA" id="ARBA00001974"/>
    </source>
</evidence>
<dbReference type="OrthoDB" id="7789073at2"/>
<dbReference type="PROSITE" id="PS00624">
    <property type="entry name" value="GMC_OXRED_2"/>
    <property type="match status" value="1"/>
</dbReference>
<dbReference type="Gene3D" id="3.50.50.60">
    <property type="entry name" value="FAD/NAD(P)-binding domain"/>
    <property type="match status" value="1"/>
</dbReference>
<keyword evidence="12" id="KW-1185">Reference proteome</keyword>
<protein>
    <submittedName>
        <fullName evidence="10 11">Choline dehydrogenase</fullName>
    </submittedName>
</protein>
<organism evidence="11 13">
    <name type="scientific">Jannaschia seohaensis</name>
    <dbReference type="NCBI Taxonomy" id="475081"/>
    <lineage>
        <taxon>Bacteria</taxon>
        <taxon>Pseudomonadati</taxon>
        <taxon>Pseudomonadota</taxon>
        <taxon>Alphaproteobacteria</taxon>
        <taxon>Rhodobacterales</taxon>
        <taxon>Roseobacteraceae</taxon>
        <taxon>Jannaschia</taxon>
    </lineage>
</organism>
<feature type="domain" description="Glucose-methanol-choline oxidoreductase N-terminal" evidence="8">
    <location>
        <begin position="80"/>
        <end position="103"/>
    </location>
</feature>
<accession>A0A2Y9ARJ0</accession>
<dbReference type="InterPro" id="IPR000172">
    <property type="entry name" value="GMC_OxRdtase_N"/>
</dbReference>
<gene>
    <name evidence="10" type="ORF">BCF38_104210</name>
    <name evidence="11" type="ORF">SAMN05421539_104210</name>
</gene>
<dbReference type="Proteomes" id="UP000251571">
    <property type="component" value="Unassembled WGS sequence"/>
</dbReference>
<reference evidence="10 12" key="3">
    <citation type="submission" date="2018-03" db="EMBL/GenBank/DDBJ databases">
        <title>Genomic Encyclopedia of Archaeal and Bacterial Type Strains, Phase II (KMG-II): from individual species to whole genera.</title>
        <authorList>
            <person name="Goeker M."/>
        </authorList>
    </citation>
    <scope>NUCLEOTIDE SEQUENCE [LARGE SCALE GENOMIC DNA]</scope>
    <source>
        <strain evidence="10 12">DSM 25227</strain>
    </source>
</reference>
<dbReference type="Pfam" id="PF05199">
    <property type="entry name" value="GMC_oxred_C"/>
    <property type="match status" value="1"/>
</dbReference>
<dbReference type="GO" id="GO:0050660">
    <property type="term" value="F:flavin adenine dinucleotide binding"/>
    <property type="evidence" value="ECO:0007669"/>
    <property type="project" value="InterPro"/>
</dbReference>
<dbReference type="PANTHER" id="PTHR11552">
    <property type="entry name" value="GLUCOSE-METHANOL-CHOLINE GMC OXIDOREDUCTASE"/>
    <property type="match status" value="1"/>
</dbReference>
<dbReference type="Gene3D" id="3.30.560.10">
    <property type="entry name" value="Glucose Oxidase, domain 3"/>
    <property type="match status" value="1"/>
</dbReference>
<dbReference type="AlphaFoldDB" id="A0A2Y9ARJ0"/>
<dbReference type="EMBL" id="UETC01000004">
    <property type="protein sequence ID" value="SSA45938.1"/>
    <property type="molecule type" value="Genomic_DNA"/>
</dbReference>
<dbReference type="Proteomes" id="UP000245839">
    <property type="component" value="Unassembled WGS sequence"/>
</dbReference>
<comment type="cofactor">
    <cofactor evidence="1 5">
        <name>FAD</name>
        <dbReference type="ChEBI" id="CHEBI:57692"/>
    </cofactor>
</comment>
<dbReference type="SUPFAM" id="SSF51905">
    <property type="entry name" value="FAD/NAD(P)-binding domain"/>
    <property type="match status" value="1"/>
</dbReference>
<keyword evidence="4 5" id="KW-0274">FAD</keyword>
<dbReference type="SUPFAM" id="SSF54373">
    <property type="entry name" value="FAD-linked reductases, C-terminal domain"/>
    <property type="match status" value="1"/>
</dbReference>
<evidence type="ECO:0000259" key="8">
    <source>
        <dbReference type="PROSITE" id="PS00623"/>
    </source>
</evidence>
<evidence type="ECO:0000256" key="6">
    <source>
        <dbReference type="RuleBase" id="RU003968"/>
    </source>
</evidence>
<evidence type="ECO:0000313" key="13">
    <source>
        <dbReference type="Proteomes" id="UP000251571"/>
    </source>
</evidence>
<dbReference type="EMBL" id="QGDJ01000004">
    <property type="protein sequence ID" value="PWJ19276.1"/>
    <property type="molecule type" value="Genomic_DNA"/>
</dbReference>
<feature type="domain" description="Glucose-methanol-choline oxidoreductase N-terminal" evidence="9">
    <location>
        <begin position="229"/>
        <end position="243"/>
    </location>
</feature>
<feature type="region of interest" description="Disordered" evidence="7">
    <location>
        <begin position="130"/>
        <end position="157"/>
    </location>
</feature>
<keyword evidence="3 6" id="KW-0285">Flavoprotein</keyword>
<reference evidence="11" key="2">
    <citation type="submission" date="2016-10" db="EMBL/GenBank/DDBJ databases">
        <authorList>
            <person name="Cai Z."/>
        </authorList>
    </citation>
    <scope>NUCLEOTIDE SEQUENCE [LARGE SCALE GENOMIC DNA]</scope>
    <source>
        <strain evidence="11">DSM 25227</strain>
    </source>
</reference>
<evidence type="ECO:0000313" key="10">
    <source>
        <dbReference type="EMBL" id="PWJ19276.1"/>
    </source>
</evidence>
<dbReference type="InterPro" id="IPR012132">
    <property type="entry name" value="GMC_OxRdtase"/>
</dbReference>
<evidence type="ECO:0000256" key="5">
    <source>
        <dbReference type="PIRSR" id="PIRSR000137-2"/>
    </source>
</evidence>
<feature type="binding site" evidence="5">
    <location>
        <position position="197"/>
    </location>
    <ligand>
        <name>FAD</name>
        <dbReference type="ChEBI" id="CHEBI:57692"/>
    </ligand>
</feature>
<reference evidence="13" key="1">
    <citation type="submission" date="2016-10" db="EMBL/GenBank/DDBJ databases">
        <authorList>
            <person name="Varghese N."/>
            <person name="Submissions S."/>
        </authorList>
    </citation>
    <scope>NUCLEOTIDE SEQUENCE [LARGE SCALE GENOMIC DNA]</scope>
    <source>
        <strain evidence="13">DSM 25227</strain>
    </source>
</reference>
<evidence type="ECO:0000256" key="3">
    <source>
        <dbReference type="ARBA" id="ARBA00022630"/>
    </source>
</evidence>
<proteinExistence type="inferred from homology"/>
<dbReference type="RefSeq" id="WP_109564378.1">
    <property type="nucleotide sequence ID" value="NZ_QGDJ01000004.1"/>
</dbReference>
<dbReference type="Pfam" id="PF00732">
    <property type="entry name" value="GMC_oxred_N"/>
    <property type="match status" value="1"/>
</dbReference>
<dbReference type="InterPro" id="IPR007867">
    <property type="entry name" value="GMC_OxRtase_C"/>
</dbReference>
<evidence type="ECO:0000256" key="4">
    <source>
        <dbReference type="ARBA" id="ARBA00022827"/>
    </source>
</evidence>
<evidence type="ECO:0000256" key="7">
    <source>
        <dbReference type="SAM" id="MobiDB-lite"/>
    </source>
</evidence>
<dbReference type="GO" id="GO:0016614">
    <property type="term" value="F:oxidoreductase activity, acting on CH-OH group of donors"/>
    <property type="evidence" value="ECO:0007669"/>
    <property type="project" value="InterPro"/>
</dbReference>
<dbReference type="PANTHER" id="PTHR11552:SF147">
    <property type="entry name" value="CHOLINE DEHYDROGENASE, MITOCHONDRIAL"/>
    <property type="match status" value="1"/>
</dbReference>
<dbReference type="PIRSF" id="PIRSF000137">
    <property type="entry name" value="Alcohol_oxidase"/>
    <property type="match status" value="1"/>
</dbReference>
<evidence type="ECO:0000313" key="12">
    <source>
        <dbReference type="Proteomes" id="UP000245839"/>
    </source>
</evidence>
<evidence type="ECO:0000313" key="11">
    <source>
        <dbReference type="EMBL" id="SSA45938.1"/>
    </source>
</evidence>